<keyword evidence="4" id="KW-1185">Reference proteome</keyword>
<dbReference type="Pfam" id="PF00012">
    <property type="entry name" value="HSP70"/>
    <property type="match status" value="1"/>
</dbReference>
<dbReference type="GO" id="GO:0005524">
    <property type="term" value="F:ATP binding"/>
    <property type="evidence" value="ECO:0007669"/>
    <property type="project" value="UniProtKB-KW"/>
</dbReference>
<dbReference type="KEGG" id="cvn:111127378"/>
<protein>
    <submittedName>
        <fullName evidence="5 6">Heat shock 70 kDa protein 12A-like</fullName>
    </submittedName>
</protein>
<dbReference type="PANTHER" id="PTHR14187">
    <property type="entry name" value="ALPHA KINASE/ELONGATION FACTOR 2 KINASE"/>
    <property type="match status" value="1"/>
</dbReference>
<dbReference type="Gene3D" id="3.30.420.40">
    <property type="match status" value="2"/>
</dbReference>
<keyword evidence="3" id="KW-0067">ATP-binding</keyword>
<dbReference type="RefSeq" id="XP_022328243.1">
    <property type="nucleotide sequence ID" value="XM_022472535.1"/>
</dbReference>
<evidence type="ECO:0000313" key="4">
    <source>
        <dbReference type="Proteomes" id="UP000694844"/>
    </source>
</evidence>
<dbReference type="CDD" id="cd10229">
    <property type="entry name" value="ASKHA_NBD_HSP70_HSPA12"/>
    <property type="match status" value="1"/>
</dbReference>
<accession>A0A8B8DKC5</accession>
<dbReference type="SUPFAM" id="SSF53067">
    <property type="entry name" value="Actin-like ATPase domain"/>
    <property type="match status" value="2"/>
</dbReference>
<dbReference type="RefSeq" id="XP_022328242.1">
    <property type="nucleotide sequence ID" value="XM_022472534.1"/>
</dbReference>
<evidence type="ECO:0000313" key="6">
    <source>
        <dbReference type="RefSeq" id="XP_022328243.1"/>
    </source>
</evidence>
<keyword evidence="2" id="KW-0547">Nucleotide-binding</keyword>
<dbReference type="GeneID" id="111127378"/>
<proteinExistence type="inferred from homology"/>
<name>A0A8B8DKC5_CRAVI</name>
<comment type="similarity">
    <text evidence="1">Belongs to the heat shock protein 70 family.</text>
</comment>
<reference evidence="5 6" key="1">
    <citation type="submission" date="2025-04" db="UniProtKB">
        <authorList>
            <consortium name="RefSeq"/>
        </authorList>
    </citation>
    <scope>IDENTIFICATION</scope>
    <source>
        <tissue evidence="5 6">Whole sample</tissue>
    </source>
</reference>
<dbReference type="OrthoDB" id="6130736at2759"/>
<evidence type="ECO:0000256" key="2">
    <source>
        <dbReference type="ARBA" id="ARBA00022741"/>
    </source>
</evidence>
<dbReference type="InterPro" id="IPR043129">
    <property type="entry name" value="ATPase_NBD"/>
</dbReference>
<evidence type="ECO:0000313" key="5">
    <source>
        <dbReference type="RefSeq" id="XP_022328242.1"/>
    </source>
</evidence>
<evidence type="ECO:0000256" key="3">
    <source>
        <dbReference type="ARBA" id="ARBA00022840"/>
    </source>
</evidence>
<gene>
    <name evidence="5 6" type="primary">LOC111127378</name>
</gene>
<organism evidence="4 6">
    <name type="scientific">Crassostrea virginica</name>
    <name type="common">Eastern oyster</name>
    <dbReference type="NCBI Taxonomy" id="6565"/>
    <lineage>
        <taxon>Eukaryota</taxon>
        <taxon>Metazoa</taxon>
        <taxon>Spiralia</taxon>
        <taxon>Lophotrochozoa</taxon>
        <taxon>Mollusca</taxon>
        <taxon>Bivalvia</taxon>
        <taxon>Autobranchia</taxon>
        <taxon>Pteriomorphia</taxon>
        <taxon>Ostreida</taxon>
        <taxon>Ostreoidea</taxon>
        <taxon>Ostreidae</taxon>
        <taxon>Crassostrea</taxon>
    </lineage>
</organism>
<dbReference type="InterPro" id="IPR013126">
    <property type="entry name" value="Hsp_70_fam"/>
</dbReference>
<evidence type="ECO:0000256" key="1">
    <source>
        <dbReference type="ARBA" id="ARBA00007381"/>
    </source>
</evidence>
<dbReference type="Proteomes" id="UP000694844">
    <property type="component" value="Chromosome 3"/>
</dbReference>
<sequence>MDDLDLDMLDASDIDSDFWESDKEDDDREVNKQNSRSKRQLVAGIDFGTTYSGFAYSFRSEWTKIIVNQYHGGEYLTHKAPTTLLLNPDKSFCMFGFDAEKKYAALAEEDEHRDYFFFRRFKLILKPELTKRVNRRTVCADENGKECEAMTIFTHCIDYLVKSLLESVNKTITGGKLEINDFDFIITVPAIWDDTAKMFMIEAANNSLIQPDQMRIVLESEAASVYCQYMHFEDDKVKEPVKDKMAKTGFKFMVIDLGGGTSDISVHERASNKSLKQVIMPTGISWGGTKVDDAYWQFFCDLLGEGNMKKFKEDCMEDYLDFFRKFEVQKRSGPSETSENIYIRIPMSLSEILSEKIPEAISLSKYKDAVFFDKKTFKLKMNFKLFENFFMETCKQIRSHLLTLWDENDLAKVETALLVGGFSECYIIQNMIKELMKEKQIHLILPNEPALAVLKGAVYTGHVPKAVSTRISNYSYGIQNWPSFDPEKHPAEKKIIVDNKERCRDVFVKFFNRGDKITHERKKSFILEVLKPGEEKLECSVFMSHDDDPKFIDDDGVFKAGSLDIFLPKDDKPIDIEVTVTILDKGIRIEAIELGTFKEFIEEFDMLSVQI</sequence>
<dbReference type="PANTHER" id="PTHR14187:SF5">
    <property type="entry name" value="HEAT SHOCK 70 KDA PROTEIN 12A"/>
    <property type="match status" value="1"/>
</dbReference>
<dbReference type="AlphaFoldDB" id="A0A8B8DKC5"/>
<dbReference type="GO" id="GO:0140662">
    <property type="term" value="F:ATP-dependent protein folding chaperone"/>
    <property type="evidence" value="ECO:0007669"/>
    <property type="project" value="InterPro"/>
</dbReference>